<dbReference type="AlphaFoldDB" id="A0AAN9N374"/>
<proteinExistence type="predicted"/>
<gene>
    <name evidence="1" type="ORF">VNO77_04535</name>
</gene>
<reference evidence="1 2" key="1">
    <citation type="submission" date="2024-01" db="EMBL/GenBank/DDBJ databases">
        <title>The genomes of 5 underutilized Papilionoideae crops provide insights into root nodulation and disease resistanc.</title>
        <authorList>
            <person name="Jiang F."/>
        </authorList>
    </citation>
    <scope>NUCLEOTIDE SEQUENCE [LARGE SCALE GENOMIC DNA]</scope>
    <source>
        <strain evidence="1">LVBAO_FW01</strain>
        <tissue evidence="1">Leaves</tissue>
    </source>
</reference>
<keyword evidence="2" id="KW-1185">Reference proteome</keyword>
<accession>A0AAN9N374</accession>
<dbReference type="Proteomes" id="UP001367508">
    <property type="component" value="Unassembled WGS sequence"/>
</dbReference>
<sequence>MKVRSSRRVSTVTFPTKALSPNLHAKFFSAWLVSRNCDLQKGSTCTMEMCNSGSDLDVYMHGLKLDKPGLQQTWTSILNRPVNSTKSFEESWVTISKHLDGSVKAQEECHQTPVTQVSLLLSNHWNSEFWKAPALPDRPRINTTS</sequence>
<protein>
    <submittedName>
        <fullName evidence="1">Uncharacterized protein</fullName>
    </submittedName>
</protein>
<organism evidence="1 2">
    <name type="scientific">Canavalia gladiata</name>
    <name type="common">Sword bean</name>
    <name type="synonym">Dolichos gladiatus</name>
    <dbReference type="NCBI Taxonomy" id="3824"/>
    <lineage>
        <taxon>Eukaryota</taxon>
        <taxon>Viridiplantae</taxon>
        <taxon>Streptophyta</taxon>
        <taxon>Embryophyta</taxon>
        <taxon>Tracheophyta</taxon>
        <taxon>Spermatophyta</taxon>
        <taxon>Magnoliopsida</taxon>
        <taxon>eudicotyledons</taxon>
        <taxon>Gunneridae</taxon>
        <taxon>Pentapetalae</taxon>
        <taxon>rosids</taxon>
        <taxon>fabids</taxon>
        <taxon>Fabales</taxon>
        <taxon>Fabaceae</taxon>
        <taxon>Papilionoideae</taxon>
        <taxon>50 kb inversion clade</taxon>
        <taxon>NPAAA clade</taxon>
        <taxon>indigoferoid/millettioid clade</taxon>
        <taxon>Phaseoleae</taxon>
        <taxon>Canavalia</taxon>
    </lineage>
</organism>
<dbReference type="EMBL" id="JAYMYQ010000001">
    <property type="protein sequence ID" value="KAK7362423.1"/>
    <property type="molecule type" value="Genomic_DNA"/>
</dbReference>
<name>A0AAN9N374_CANGL</name>
<evidence type="ECO:0000313" key="1">
    <source>
        <dbReference type="EMBL" id="KAK7362423.1"/>
    </source>
</evidence>
<comment type="caution">
    <text evidence="1">The sequence shown here is derived from an EMBL/GenBank/DDBJ whole genome shotgun (WGS) entry which is preliminary data.</text>
</comment>
<evidence type="ECO:0000313" key="2">
    <source>
        <dbReference type="Proteomes" id="UP001367508"/>
    </source>
</evidence>